<dbReference type="GO" id="GO:0005524">
    <property type="term" value="F:ATP binding"/>
    <property type="evidence" value="ECO:0007669"/>
    <property type="project" value="UniProtKB-KW"/>
</dbReference>
<evidence type="ECO:0000256" key="2">
    <source>
        <dbReference type="ARBA" id="ARBA00022741"/>
    </source>
</evidence>
<protein>
    <submittedName>
        <fullName evidence="6">5-formyltetrahydrofolate cyclo-ligase</fullName>
    </submittedName>
</protein>
<name>A0A087DJW5_9BIFI</name>
<dbReference type="eggNOG" id="COG0212">
    <property type="taxonomic scope" value="Bacteria"/>
</dbReference>
<sequence>MPPGAVGGSPDPGSAGGKTALRRNALAKRRTVPAEDLHIAGERLARVAAPLISALAPRSTVAAYVSMGTEIPTRPLLRLLLDKGFRVIVPRLGRGLDVGWSMLGAMDDLHDVLADGTRERPATGGSDAGDANPKRVSWRPQEPGGAVLGLTALQGASLIIAPTLMVDRSGTRLGRGGGWYDRALGRRSPHALTVAVCWPWEVAEDPLPREAHDIPVDAVLTPEFRFRCGRDDGAVLSRQRLGL</sequence>
<dbReference type="PIRSF" id="PIRSF006806">
    <property type="entry name" value="FTHF_cligase"/>
    <property type="match status" value="1"/>
</dbReference>
<dbReference type="GO" id="GO:0009396">
    <property type="term" value="P:folic acid-containing compound biosynthetic process"/>
    <property type="evidence" value="ECO:0007669"/>
    <property type="project" value="TreeGrafter"/>
</dbReference>
<reference evidence="6 7" key="1">
    <citation type="submission" date="2014-03" db="EMBL/GenBank/DDBJ databases">
        <title>Genomics of Bifidobacteria.</title>
        <authorList>
            <person name="Ventura M."/>
            <person name="Milani C."/>
            <person name="Lugli G.A."/>
        </authorList>
    </citation>
    <scope>NUCLEOTIDE SEQUENCE [LARGE SCALE GENOMIC DNA]</scope>
    <source>
        <strain evidence="6 7">LMG 21589</strain>
    </source>
</reference>
<dbReference type="SUPFAM" id="SSF100950">
    <property type="entry name" value="NagB/RpiA/CoA transferase-like"/>
    <property type="match status" value="1"/>
</dbReference>
<comment type="caution">
    <text evidence="6">The sequence shown here is derived from an EMBL/GenBank/DDBJ whole genome shotgun (WGS) entry which is preliminary data.</text>
</comment>
<evidence type="ECO:0000313" key="7">
    <source>
        <dbReference type="Proteomes" id="UP000029033"/>
    </source>
</evidence>
<feature type="binding site" evidence="4">
    <location>
        <position position="65"/>
    </location>
    <ligand>
        <name>substrate</name>
    </ligand>
</feature>
<keyword evidence="2 4" id="KW-0547">Nucleotide-binding</keyword>
<feature type="binding site" evidence="4">
    <location>
        <begin position="172"/>
        <end position="180"/>
    </location>
    <ligand>
        <name>ATP</name>
        <dbReference type="ChEBI" id="CHEBI:30616"/>
    </ligand>
</feature>
<dbReference type="STRING" id="158787.BSCA_1110"/>
<evidence type="ECO:0000256" key="3">
    <source>
        <dbReference type="ARBA" id="ARBA00022840"/>
    </source>
</evidence>
<dbReference type="Pfam" id="PF01812">
    <property type="entry name" value="5-FTHF_cyc-lig"/>
    <property type="match status" value="1"/>
</dbReference>
<dbReference type="PANTHER" id="PTHR23407:SF1">
    <property type="entry name" value="5-FORMYLTETRAHYDROFOLATE CYCLO-LIGASE"/>
    <property type="match status" value="1"/>
</dbReference>
<dbReference type="Gene3D" id="3.40.50.10420">
    <property type="entry name" value="NagB/RpiA/CoA transferase-like"/>
    <property type="match status" value="1"/>
</dbReference>
<dbReference type="InterPro" id="IPR024185">
    <property type="entry name" value="FTHF_cligase-like_sf"/>
</dbReference>
<evidence type="ECO:0000313" key="6">
    <source>
        <dbReference type="EMBL" id="KFI95815.1"/>
    </source>
</evidence>
<evidence type="ECO:0000256" key="4">
    <source>
        <dbReference type="PIRSR" id="PIRSR006806-1"/>
    </source>
</evidence>
<dbReference type="OrthoDB" id="3242798at2"/>
<feature type="binding site" evidence="4">
    <location>
        <position position="70"/>
    </location>
    <ligand>
        <name>substrate</name>
    </ligand>
</feature>
<accession>A0A087DJW5</accession>
<dbReference type="EMBL" id="JGZO01000001">
    <property type="protein sequence ID" value="KFI95815.1"/>
    <property type="molecule type" value="Genomic_DNA"/>
</dbReference>
<dbReference type="InterPro" id="IPR002698">
    <property type="entry name" value="FTHF_cligase"/>
</dbReference>
<keyword evidence="6" id="KW-0436">Ligase</keyword>
<keyword evidence="7" id="KW-1185">Reference proteome</keyword>
<dbReference type="PANTHER" id="PTHR23407">
    <property type="entry name" value="ATPASE INHIBITOR/5-FORMYLTETRAHYDROFOLATE CYCLO-LIGASE"/>
    <property type="match status" value="1"/>
</dbReference>
<dbReference type="InterPro" id="IPR037171">
    <property type="entry name" value="NagB/RpiA_transferase-like"/>
</dbReference>
<proteinExistence type="inferred from homology"/>
<dbReference type="AlphaFoldDB" id="A0A087DJW5"/>
<dbReference type="GO" id="GO:0030272">
    <property type="term" value="F:5-formyltetrahydrofolate cyclo-ligase activity"/>
    <property type="evidence" value="ECO:0007669"/>
    <property type="project" value="TreeGrafter"/>
</dbReference>
<dbReference type="GO" id="GO:0035999">
    <property type="term" value="P:tetrahydrofolate interconversion"/>
    <property type="evidence" value="ECO:0007669"/>
    <property type="project" value="TreeGrafter"/>
</dbReference>
<evidence type="ECO:0000256" key="5">
    <source>
        <dbReference type="SAM" id="MobiDB-lite"/>
    </source>
</evidence>
<gene>
    <name evidence="6" type="ORF">BSCA_1110</name>
</gene>
<keyword evidence="3 4" id="KW-0067">ATP-binding</keyword>
<comment type="similarity">
    <text evidence="1">Belongs to the 5-formyltetrahydrofolate cyclo-ligase family.</text>
</comment>
<evidence type="ECO:0000256" key="1">
    <source>
        <dbReference type="ARBA" id="ARBA00010638"/>
    </source>
</evidence>
<dbReference type="Proteomes" id="UP000029033">
    <property type="component" value="Unassembled WGS sequence"/>
</dbReference>
<feature type="region of interest" description="Disordered" evidence="5">
    <location>
        <begin position="116"/>
        <end position="137"/>
    </location>
</feature>
<feature type="binding site" evidence="4">
    <location>
        <begin position="18"/>
        <end position="22"/>
    </location>
    <ligand>
        <name>ATP</name>
        <dbReference type="ChEBI" id="CHEBI:30616"/>
    </ligand>
</feature>
<organism evidence="6 7">
    <name type="scientific">Bifidobacterium scardovii</name>
    <dbReference type="NCBI Taxonomy" id="158787"/>
    <lineage>
        <taxon>Bacteria</taxon>
        <taxon>Bacillati</taxon>
        <taxon>Actinomycetota</taxon>
        <taxon>Actinomycetes</taxon>
        <taxon>Bifidobacteriales</taxon>
        <taxon>Bifidobacteriaceae</taxon>
        <taxon>Bifidobacterium</taxon>
    </lineage>
</organism>